<accession>A0A140L746</accession>
<keyword evidence="2" id="KW-1185">Reference proteome</keyword>
<dbReference type="RefSeq" id="WP_066353745.1">
    <property type="nucleotide sequence ID" value="NZ_LOED01000020.1"/>
</dbReference>
<dbReference type="Proteomes" id="UP000070427">
    <property type="component" value="Unassembled WGS sequence"/>
</dbReference>
<comment type="caution">
    <text evidence="1">The sequence shown here is derived from an EMBL/GenBank/DDBJ whole genome shotgun (WGS) entry which is preliminary data.</text>
</comment>
<proteinExistence type="predicted"/>
<sequence length="170" mass="20112">MEKIKNVLWNVLKKGNMDRKLKEAMIFVRYDDIVGEKIARVSKPIFFRGDTLFIGVKNSVWAHQLLFFKTEIMEKINSFLATPLIRDIRFQIITLDERKSKSESEKNPAEDVKIEIPDKKKQMFYNIAAGIQDEKLRNKFIELCIKDFEFKMKRGETSVHPHRQEYRGAN</sequence>
<dbReference type="STRING" id="520764.AN618_16110"/>
<dbReference type="InParanoid" id="A0A140L746"/>
<dbReference type="PANTHER" id="PTHR36456">
    <property type="entry name" value="UPF0232 PROTEIN SCO3875"/>
    <property type="match status" value="1"/>
</dbReference>
<evidence type="ECO:0008006" key="3">
    <source>
        <dbReference type="Google" id="ProtNLM"/>
    </source>
</evidence>
<name>A0A140L746_9FIRM</name>
<dbReference type="InterPro" id="IPR007922">
    <property type="entry name" value="DciA-like"/>
</dbReference>
<evidence type="ECO:0000313" key="2">
    <source>
        <dbReference type="Proteomes" id="UP000070427"/>
    </source>
</evidence>
<dbReference type="Pfam" id="PF05258">
    <property type="entry name" value="DciA"/>
    <property type="match status" value="1"/>
</dbReference>
<protein>
    <recommendedName>
        <fullName evidence="3">DUF721 domain-containing protein</fullName>
    </recommendedName>
</protein>
<organism evidence="1 2">
    <name type="scientific">Fervidicola ferrireducens</name>
    <dbReference type="NCBI Taxonomy" id="520764"/>
    <lineage>
        <taxon>Bacteria</taxon>
        <taxon>Bacillati</taxon>
        <taxon>Bacillota</taxon>
        <taxon>Clostridia</taxon>
        <taxon>Thermosediminibacterales</taxon>
        <taxon>Thermosediminibacteraceae</taxon>
        <taxon>Fervidicola</taxon>
    </lineage>
</organism>
<dbReference type="EMBL" id="LOED01000020">
    <property type="protein sequence ID" value="KXG76371.1"/>
    <property type="molecule type" value="Genomic_DNA"/>
</dbReference>
<dbReference type="OrthoDB" id="46633at2"/>
<dbReference type="AlphaFoldDB" id="A0A140L746"/>
<dbReference type="PANTHER" id="PTHR36456:SF1">
    <property type="entry name" value="UPF0232 PROTEIN SCO3875"/>
    <property type="match status" value="1"/>
</dbReference>
<gene>
    <name evidence="1" type="ORF">AN618_16110</name>
</gene>
<evidence type="ECO:0000313" key="1">
    <source>
        <dbReference type="EMBL" id="KXG76371.1"/>
    </source>
</evidence>
<reference evidence="1 2" key="1">
    <citation type="submission" date="2015-12" db="EMBL/GenBank/DDBJ databases">
        <title>Draft genome sequnece of Fervidicola ferrireducens strain Y170.</title>
        <authorList>
            <person name="Patel B.K."/>
        </authorList>
    </citation>
    <scope>NUCLEOTIDE SEQUENCE [LARGE SCALE GENOMIC DNA]</scope>
    <source>
        <strain evidence="1 2">Y170</strain>
    </source>
</reference>